<gene>
    <name evidence="1" type="ORF">MTR66_09020</name>
</gene>
<reference evidence="1 2" key="1">
    <citation type="submission" date="2022-04" db="EMBL/GenBank/DDBJ databases">
        <title>Identification of a novel bacterium isolated from mangrove sediments.</title>
        <authorList>
            <person name="Pan X."/>
        </authorList>
    </citation>
    <scope>NUCLEOTIDE SEQUENCE [LARGE SCALE GENOMIC DNA]</scope>
    <source>
        <strain evidence="1 2">B2638</strain>
    </source>
</reference>
<organism evidence="1 2">
    <name type="scientific">Novosphingobium beihaiensis</name>
    <dbReference type="NCBI Taxonomy" id="2930389"/>
    <lineage>
        <taxon>Bacteria</taxon>
        <taxon>Pseudomonadati</taxon>
        <taxon>Pseudomonadota</taxon>
        <taxon>Alphaproteobacteria</taxon>
        <taxon>Sphingomonadales</taxon>
        <taxon>Sphingomonadaceae</taxon>
        <taxon>Novosphingobium</taxon>
    </lineage>
</organism>
<dbReference type="Proteomes" id="UP001202281">
    <property type="component" value="Unassembled WGS sequence"/>
</dbReference>
<dbReference type="InterPro" id="IPR021109">
    <property type="entry name" value="Peptidase_aspartic_dom_sf"/>
</dbReference>
<protein>
    <recommendedName>
        <fullName evidence="3">PDZ domain-containing protein</fullName>
    </recommendedName>
</protein>
<dbReference type="Gene3D" id="2.40.70.10">
    <property type="entry name" value="Acid Proteases"/>
    <property type="match status" value="2"/>
</dbReference>
<dbReference type="InterPro" id="IPR006311">
    <property type="entry name" value="TAT_signal"/>
</dbReference>
<evidence type="ECO:0008006" key="3">
    <source>
        <dbReference type="Google" id="ProtNLM"/>
    </source>
</evidence>
<proteinExistence type="predicted"/>
<keyword evidence="2" id="KW-1185">Reference proteome</keyword>
<accession>A0ABT0BPH3</accession>
<comment type="caution">
    <text evidence="1">The sequence shown here is derived from an EMBL/GenBank/DDBJ whole genome shotgun (WGS) entry which is preliminary data.</text>
</comment>
<dbReference type="Gene3D" id="2.30.42.10">
    <property type="match status" value="1"/>
</dbReference>
<name>A0ABT0BPH3_9SPHN</name>
<evidence type="ECO:0000313" key="2">
    <source>
        <dbReference type="Proteomes" id="UP001202281"/>
    </source>
</evidence>
<dbReference type="RefSeq" id="WP_243919945.1">
    <property type="nucleotide sequence ID" value="NZ_JALHLG010000009.1"/>
</dbReference>
<dbReference type="PROSITE" id="PS51318">
    <property type="entry name" value="TAT"/>
    <property type="match status" value="1"/>
</dbReference>
<sequence>MPIDRRTFVSCAGGAALAGLVPPQAAWAVSGAGGTIDIPIHLTPGRVLVSCMADGEGPFPFVFDTGGTVGLIDMKLVEALKLKRVGGSRLSLSIGTKVFPIYEVRDLIFGGKVRQPSAVFAGVKNFGFGEGVRGSLAAGVLSSVTGELDYENQIWRIYQDETPDRTGWTRYDKALVKSGNRNGSSFLFADAVLGGTSLRLGLDTGMPSALRIYRKAAEAAGLWKWDSQRWTPTAPGGKGRLIRTDVTLAGTVLKDVPVSLVEDVQWSTFHNGIIGLPVLRLFNMATHAAKDELYLRRNALPAATHLNRYNRAGIWIGREHGGLIAEVVGAGSPAAQAGIKAGDRILDADFGDLIERFQGPAGSRVPLRLQTDGAVREVTLTLEDFL</sequence>
<dbReference type="SUPFAM" id="SSF50156">
    <property type="entry name" value="PDZ domain-like"/>
    <property type="match status" value="1"/>
</dbReference>
<dbReference type="EMBL" id="JALHLG010000009">
    <property type="protein sequence ID" value="MCJ2186956.1"/>
    <property type="molecule type" value="Genomic_DNA"/>
</dbReference>
<evidence type="ECO:0000313" key="1">
    <source>
        <dbReference type="EMBL" id="MCJ2186956.1"/>
    </source>
</evidence>
<dbReference type="InterPro" id="IPR036034">
    <property type="entry name" value="PDZ_sf"/>
</dbReference>